<protein>
    <submittedName>
        <fullName evidence="1">UTP--glucose-1-phosphate uridylyltransferase</fullName>
    </submittedName>
</protein>
<dbReference type="Proteomes" id="UP001060215">
    <property type="component" value="Chromosome 15"/>
</dbReference>
<keyword evidence="1" id="KW-0808">Transferase</keyword>
<dbReference type="EMBL" id="CM045772">
    <property type="protein sequence ID" value="KAI7986141.1"/>
    <property type="molecule type" value="Genomic_DNA"/>
</dbReference>
<keyword evidence="1" id="KW-0548">Nucleotidyltransferase</keyword>
<proteinExistence type="predicted"/>
<name>A0ACC0FBP6_9ERIC</name>
<sequence length="94" mass="10708">MNLSISLLISLSLATHTYHTRKLWFDSFLSHSRIDMYCKFEFVEARTDPDETRKLLDKLVVLKLNGGLGTTMGYTGPKHASNSSSKYIYVVSFN</sequence>
<keyword evidence="2" id="KW-1185">Reference proteome</keyword>
<organism evidence="1 2">
    <name type="scientific">Camellia lanceoleosa</name>
    <dbReference type="NCBI Taxonomy" id="1840588"/>
    <lineage>
        <taxon>Eukaryota</taxon>
        <taxon>Viridiplantae</taxon>
        <taxon>Streptophyta</taxon>
        <taxon>Embryophyta</taxon>
        <taxon>Tracheophyta</taxon>
        <taxon>Spermatophyta</taxon>
        <taxon>Magnoliopsida</taxon>
        <taxon>eudicotyledons</taxon>
        <taxon>Gunneridae</taxon>
        <taxon>Pentapetalae</taxon>
        <taxon>asterids</taxon>
        <taxon>Ericales</taxon>
        <taxon>Theaceae</taxon>
        <taxon>Camellia</taxon>
    </lineage>
</organism>
<gene>
    <name evidence="1" type="ORF">LOK49_LG14G01290</name>
</gene>
<accession>A0ACC0FBP6</accession>
<reference evidence="1 2" key="1">
    <citation type="journal article" date="2022" name="Plant J.">
        <title>Chromosome-level genome of Camellia lanceoleosa provides a valuable resource for understanding genome evolution and self-incompatibility.</title>
        <authorList>
            <person name="Gong W."/>
            <person name="Xiao S."/>
            <person name="Wang L."/>
            <person name="Liao Z."/>
            <person name="Chang Y."/>
            <person name="Mo W."/>
            <person name="Hu G."/>
            <person name="Li W."/>
            <person name="Zhao G."/>
            <person name="Zhu H."/>
            <person name="Hu X."/>
            <person name="Ji K."/>
            <person name="Xiang X."/>
            <person name="Song Q."/>
            <person name="Yuan D."/>
            <person name="Jin S."/>
            <person name="Zhang L."/>
        </authorList>
    </citation>
    <scope>NUCLEOTIDE SEQUENCE [LARGE SCALE GENOMIC DNA]</scope>
    <source>
        <strain evidence="1">SQ_2022a</strain>
    </source>
</reference>
<comment type="caution">
    <text evidence="1">The sequence shown here is derived from an EMBL/GenBank/DDBJ whole genome shotgun (WGS) entry which is preliminary data.</text>
</comment>
<evidence type="ECO:0000313" key="2">
    <source>
        <dbReference type="Proteomes" id="UP001060215"/>
    </source>
</evidence>
<evidence type="ECO:0000313" key="1">
    <source>
        <dbReference type="EMBL" id="KAI7986141.1"/>
    </source>
</evidence>